<dbReference type="GO" id="GO:0046872">
    <property type="term" value="F:metal ion binding"/>
    <property type="evidence" value="ECO:0007669"/>
    <property type="project" value="UniProtKB-KW"/>
</dbReference>
<dbReference type="GO" id="GO:0006749">
    <property type="term" value="P:glutathione metabolic process"/>
    <property type="evidence" value="ECO:0007669"/>
    <property type="project" value="InterPro"/>
</dbReference>
<dbReference type="InterPro" id="IPR036873">
    <property type="entry name" value="Rhodanese-like_dom_sf"/>
</dbReference>
<proteinExistence type="predicted"/>
<dbReference type="SMART" id="SM00450">
    <property type="entry name" value="RHOD"/>
    <property type="match status" value="2"/>
</dbReference>
<dbReference type="PROSITE" id="PS50206">
    <property type="entry name" value="RHODANESE_3"/>
    <property type="match status" value="2"/>
</dbReference>
<dbReference type="SMART" id="SM00849">
    <property type="entry name" value="Lactamase_B"/>
    <property type="match status" value="1"/>
</dbReference>
<comment type="caution">
    <text evidence="3">The sequence shown here is derived from an EMBL/GenBank/DDBJ whole genome shotgun (WGS) entry which is preliminary data.</text>
</comment>
<keyword evidence="3" id="KW-0378">Hydrolase</keyword>
<name>A0A4R5A9G7_9ACTN</name>
<dbReference type="GO" id="GO:0050313">
    <property type="term" value="F:sulfur dioxygenase activity"/>
    <property type="evidence" value="ECO:0007669"/>
    <property type="project" value="InterPro"/>
</dbReference>
<dbReference type="SUPFAM" id="SSF52821">
    <property type="entry name" value="Rhodanese/Cell cycle control phosphatase"/>
    <property type="match status" value="2"/>
</dbReference>
<evidence type="ECO:0000313" key="4">
    <source>
        <dbReference type="Proteomes" id="UP000295217"/>
    </source>
</evidence>
<dbReference type="CDD" id="cd07724">
    <property type="entry name" value="POD-like_MBL-fold"/>
    <property type="match status" value="1"/>
</dbReference>
<feature type="domain" description="Rhodanese" evidence="2">
    <location>
        <begin position="364"/>
        <end position="450"/>
    </location>
</feature>
<dbReference type="CDD" id="cd00158">
    <property type="entry name" value="RHOD"/>
    <property type="match status" value="2"/>
</dbReference>
<dbReference type="GO" id="GO:0070813">
    <property type="term" value="P:hydrogen sulfide metabolic process"/>
    <property type="evidence" value="ECO:0007669"/>
    <property type="project" value="TreeGrafter"/>
</dbReference>
<dbReference type="InterPro" id="IPR001279">
    <property type="entry name" value="Metallo-B-lactamas"/>
</dbReference>
<dbReference type="InterPro" id="IPR036866">
    <property type="entry name" value="RibonucZ/Hydroxyglut_hydro"/>
</dbReference>
<accession>A0A4R5A9G7</accession>
<reference evidence="3 4" key="1">
    <citation type="submission" date="2019-02" db="EMBL/GenBank/DDBJ databases">
        <title>Draft genome sequences of novel Actinobacteria.</title>
        <authorList>
            <person name="Sahin N."/>
            <person name="Ay H."/>
            <person name="Saygin H."/>
        </authorList>
    </citation>
    <scope>NUCLEOTIDE SEQUENCE [LARGE SCALE GENOMIC DNA]</scope>
    <source>
        <strain evidence="3 4">8K307</strain>
    </source>
</reference>
<dbReference type="PANTHER" id="PTHR43084:SF1">
    <property type="entry name" value="PERSULFIDE DIOXYGENASE ETHE1, MITOCHONDRIAL"/>
    <property type="match status" value="1"/>
</dbReference>
<gene>
    <name evidence="3" type="ORF">E1262_14130</name>
</gene>
<organism evidence="3 4">
    <name type="scientific">Jiangella aurantiaca</name>
    <dbReference type="NCBI Taxonomy" id="2530373"/>
    <lineage>
        <taxon>Bacteria</taxon>
        <taxon>Bacillati</taxon>
        <taxon>Actinomycetota</taxon>
        <taxon>Actinomycetes</taxon>
        <taxon>Jiangellales</taxon>
        <taxon>Jiangellaceae</taxon>
        <taxon>Jiangella</taxon>
    </lineage>
</organism>
<evidence type="ECO:0000256" key="1">
    <source>
        <dbReference type="ARBA" id="ARBA00022723"/>
    </source>
</evidence>
<dbReference type="InterPro" id="IPR001763">
    <property type="entry name" value="Rhodanese-like_dom"/>
</dbReference>
<dbReference type="RefSeq" id="WP_132103780.1">
    <property type="nucleotide sequence ID" value="NZ_SMLB01000017.1"/>
</dbReference>
<dbReference type="InterPro" id="IPR044528">
    <property type="entry name" value="POD-like_MBL-fold"/>
</dbReference>
<protein>
    <submittedName>
        <fullName evidence="3">MBL fold metallo-hydrolase</fullName>
    </submittedName>
</protein>
<dbReference type="Proteomes" id="UP000295217">
    <property type="component" value="Unassembled WGS sequence"/>
</dbReference>
<dbReference type="Pfam" id="PF00581">
    <property type="entry name" value="Rhodanese"/>
    <property type="match status" value="2"/>
</dbReference>
<dbReference type="PANTHER" id="PTHR43084">
    <property type="entry name" value="PERSULFIDE DIOXYGENASE ETHE1"/>
    <property type="match status" value="1"/>
</dbReference>
<dbReference type="AlphaFoldDB" id="A0A4R5A9G7"/>
<feature type="domain" description="Rhodanese" evidence="2">
    <location>
        <begin position="265"/>
        <end position="356"/>
    </location>
</feature>
<dbReference type="EMBL" id="SMLB01000017">
    <property type="protein sequence ID" value="TDD68883.1"/>
    <property type="molecule type" value="Genomic_DNA"/>
</dbReference>
<dbReference type="Gene3D" id="3.60.15.10">
    <property type="entry name" value="Ribonuclease Z/Hydroxyacylglutathione hydrolase-like"/>
    <property type="match status" value="1"/>
</dbReference>
<dbReference type="InterPro" id="IPR051682">
    <property type="entry name" value="Mito_Persulfide_Diox"/>
</dbReference>
<evidence type="ECO:0000259" key="2">
    <source>
        <dbReference type="PROSITE" id="PS50206"/>
    </source>
</evidence>
<sequence>MDFAEEHLIPLVDEGLGNSAYLVDLGDGRALAVDASRDLRALHASAKRRGLTVAFAADTHLHADFLSGAIQLARDQGATVLASAAGRRAFPHTPLGDGDEVNLDGLTLRALSTPGHTHEHLAFLLLDGNRALGVFTGGSLLVDSAARTDLLGADRAEELARAQYRSLNRLATLPDETAVWPTHGSGSFCSAPSGAERTTTVRAQKRDNPLLAVRDEDTFVRELLDRLGSYPAYFDRLTERNRRGPAVGTAPSLGPLTVDQVVTLLGSGGYVIDVRPAADFAAGHIHGAISIPLRPQFGIWLGWLLPDDAPLAFVAGDDQDVDEIVWQAYKIGYERLAGRLDGGMPAWLAAGRAQRTTAFLSADRAPSGPYLDVRQQAEYRGGRVAGALHVELGKITDLVDDVPPGAVVACGHGERAMTAASILERAGRTGLTVLAGGPAHYAAAHGAELVRDVSA</sequence>
<dbReference type="GO" id="GO:0016787">
    <property type="term" value="F:hydrolase activity"/>
    <property type="evidence" value="ECO:0007669"/>
    <property type="project" value="UniProtKB-KW"/>
</dbReference>
<keyword evidence="4" id="KW-1185">Reference proteome</keyword>
<evidence type="ECO:0000313" key="3">
    <source>
        <dbReference type="EMBL" id="TDD68883.1"/>
    </source>
</evidence>
<dbReference type="SUPFAM" id="SSF56281">
    <property type="entry name" value="Metallo-hydrolase/oxidoreductase"/>
    <property type="match status" value="1"/>
</dbReference>
<keyword evidence="1" id="KW-0479">Metal-binding</keyword>
<dbReference type="OrthoDB" id="3196337at2"/>
<dbReference type="Gene3D" id="3.40.250.10">
    <property type="entry name" value="Rhodanese-like domain"/>
    <property type="match status" value="2"/>
</dbReference>